<evidence type="ECO:0000313" key="2">
    <source>
        <dbReference type="EMBL" id="MCC8429531.1"/>
    </source>
</evidence>
<feature type="region of interest" description="Disordered" evidence="1">
    <location>
        <begin position="42"/>
        <end position="65"/>
    </location>
</feature>
<dbReference type="RefSeq" id="WP_230550730.1">
    <property type="nucleotide sequence ID" value="NZ_JAJISD010000004.1"/>
</dbReference>
<dbReference type="Proteomes" id="UP001198862">
    <property type="component" value="Unassembled WGS sequence"/>
</dbReference>
<comment type="caution">
    <text evidence="2">The sequence shown here is derived from an EMBL/GenBank/DDBJ whole genome shotgun (WGS) entry which is preliminary data.</text>
</comment>
<gene>
    <name evidence="2" type="ORF">LJ725_11175</name>
</gene>
<reference evidence="2 3" key="1">
    <citation type="submission" date="2021-11" db="EMBL/GenBank/DDBJ databases">
        <authorList>
            <person name="Lee D.-H."/>
            <person name="Kim S.-B."/>
        </authorList>
    </citation>
    <scope>NUCLEOTIDE SEQUENCE [LARGE SCALE GENOMIC DNA]</scope>
    <source>
        <strain evidence="2 3">KCTC 52223</strain>
    </source>
</reference>
<organism evidence="2 3">
    <name type="scientific">Reyranella aquatilis</name>
    <dbReference type="NCBI Taxonomy" id="2035356"/>
    <lineage>
        <taxon>Bacteria</taxon>
        <taxon>Pseudomonadati</taxon>
        <taxon>Pseudomonadota</taxon>
        <taxon>Alphaproteobacteria</taxon>
        <taxon>Hyphomicrobiales</taxon>
        <taxon>Reyranellaceae</taxon>
        <taxon>Reyranella</taxon>
    </lineage>
</organism>
<accession>A0ABS8KTX9</accession>
<keyword evidence="3" id="KW-1185">Reference proteome</keyword>
<sequence length="65" mass="6908">MLAVLDGPGRTPIAGHPVVASDGSLHVRRQATAGAAVVEHEHRGFNNHPEPDQIDDATALERVLH</sequence>
<evidence type="ECO:0000313" key="3">
    <source>
        <dbReference type="Proteomes" id="UP001198862"/>
    </source>
</evidence>
<dbReference type="EMBL" id="JAJISD010000004">
    <property type="protein sequence ID" value="MCC8429531.1"/>
    <property type="molecule type" value="Genomic_DNA"/>
</dbReference>
<name>A0ABS8KTX9_9HYPH</name>
<proteinExistence type="predicted"/>
<evidence type="ECO:0000256" key="1">
    <source>
        <dbReference type="SAM" id="MobiDB-lite"/>
    </source>
</evidence>
<protein>
    <submittedName>
        <fullName evidence="2">Uncharacterized protein</fullName>
    </submittedName>
</protein>